<dbReference type="EMBL" id="WKRA01000001">
    <property type="protein sequence ID" value="MSD14670.1"/>
    <property type="molecule type" value="Genomic_DNA"/>
</dbReference>
<protein>
    <submittedName>
        <fullName evidence="5">FAD-dependent oxidoreductase</fullName>
    </submittedName>
</protein>
<dbReference type="AlphaFoldDB" id="A0A844DZ21"/>
<organism evidence="5 6">
    <name type="scientific">Eubacterium ramulus</name>
    <dbReference type="NCBI Taxonomy" id="39490"/>
    <lineage>
        <taxon>Bacteria</taxon>
        <taxon>Bacillati</taxon>
        <taxon>Bacillota</taxon>
        <taxon>Clostridia</taxon>
        <taxon>Eubacteriales</taxon>
        <taxon>Eubacteriaceae</taxon>
        <taxon>Eubacterium</taxon>
    </lineage>
</organism>
<dbReference type="InterPro" id="IPR030664">
    <property type="entry name" value="SdhA/FrdA/AprA"/>
</dbReference>
<accession>A0A844DZ21</accession>
<dbReference type="Proteomes" id="UP000431304">
    <property type="component" value="Unassembled WGS sequence"/>
</dbReference>
<name>A0A844DZ21_EUBRA</name>
<proteinExistence type="predicted"/>
<evidence type="ECO:0000256" key="1">
    <source>
        <dbReference type="ARBA" id="ARBA00022630"/>
    </source>
</evidence>
<dbReference type="InterPro" id="IPR015939">
    <property type="entry name" value="Fum_Rdtase/Succ_DH_flav-like_C"/>
</dbReference>
<dbReference type="Pfam" id="PF00890">
    <property type="entry name" value="FAD_binding_2"/>
    <property type="match status" value="1"/>
</dbReference>
<dbReference type="SUPFAM" id="SSF46977">
    <property type="entry name" value="Succinate dehydrogenase/fumarate reductase flavoprotein C-terminal domain"/>
    <property type="match status" value="1"/>
</dbReference>
<feature type="domain" description="Fumarate reductase/succinate dehydrogenase flavoprotein-like C-terminal" evidence="4">
    <location>
        <begin position="453"/>
        <end position="557"/>
    </location>
</feature>
<evidence type="ECO:0000259" key="4">
    <source>
        <dbReference type="Pfam" id="PF02910"/>
    </source>
</evidence>
<dbReference type="PANTHER" id="PTHR11632:SF51">
    <property type="entry name" value="SUCCINATE DEHYDROGENASE [UBIQUINONE] FLAVOPROTEIN SUBUNIT, MITOCHONDRIAL"/>
    <property type="match status" value="1"/>
</dbReference>
<gene>
    <name evidence="5" type="ORF">GKE72_00985</name>
</gene>
<dbReference type="PANTHER" id="PTHR11632">
    <property type="entry name" value="SUCCINATE DEHYDROGENASE 2 FLAVOPROTEIN SUBUNIT"/>
    <property type="match status" value="1"/>
</dbReference>
<keyword evidence="1" id="KW-0285">Flavoprotein</keyword>
<reference evidence="5 6" key="1">
    <citation type="journal article" date="2019" name="Nat. Med.">
        <title>A library of human gut bacterial isolates paired with longitudinal multiomics data enables mechanistic microbiome research.</title>
        <authorList>
            <person name="Poyet M."/>
            <person name="Groussin M."/>
            <person name="Gibbons S.M."/>
            <person name="Avila-Pacheco J."/>
            <person name="Jiang X."/>
            <person name="Kearney S.M."/>
            <person name="Perrotta A.R."/>
            <person name="Berdy B."/>
            <person name="Zhao S."/>
            <person name="Lieberman T.D."/>
            <person name="Swanson P.K."/>
            <person name="Smith M."/>
            <person name="Roesemann S."/>
            <person name="Alexander J.E."/>
            <person name="Rich S.A."/>
            <person name="Livny J."/>
            <person name="Vlamakis H."/>
            <person name="Clish C."/>
            <person name="Bullock K."/>
            <person name="Deik A."/>
            <person name="Scott J."/>
            <person name="Pierce K.A."/>
            <person name="Xavier R.J."/>
            <person name="Alm E.J."/>
        </authorList>
    </citation>
    <scope>NUCLEOTIDE SEQUENCE [LARGE SCALE GENOMIC DNA]</scope>
    <source>
        <strain evidence="5 6">BIOML-A3</strain>
    </source>
</reference>
<dbReference type="Gene3D" id="3.50.50.60">
    <property type="entry name" value="FAD/NAD(P)-binding domain"/>
    <property type="match status" value="2"/>
</dbReference>
<evidence type="ECO:0000259" key="3">
    <source>
        <dbReference type="Pfam" id="PF00890"/>
    </source>
</evidence>
<dbReference type="GO" id="GO:0009061">
    <property type="term" value="P:anaerobic respiration"/>
    <property type="evidence" value="ECO:0007669"/>
    <property type="project" value="TreeGrafter"/>
</dbReference>
<dbReference type="SUPFAM" id="SSF51905">
    <property type="entry name" value="FAD/NAD(P)-binding domain"/>
    <property type="match status" value="1"/>
</dbReference>
<evidence type="ECO:0000313" key="6">
    <source>
        <dbReference type="Proteomes" id="UP000431304"/>
    </source>
</evidence>
<dbReference type="GO" id="GO:0000104">
    <property type="term" value="F:succinate dehydrogenase activity"/>
    <property type="evidence" value="ECO:0007669"/>
    <property type="project" value="TreeGrafter"/>
</dbReference>
<dbReference type="RefSeq" id="WP_154314089.1">
    <property type="nucleotide sequence ID" value="NZ_WKRA01000001.1"/>
</dbReference>
<dbReference type="PRINTS" id="PR00368">
    <property type="entry name" value="FADPNR"/>
</dbReference>
<dbReference type="GO" id="GO:0050660">
    <property type="term" value="F:flavin adenine dinucleotide binding"/>
    <property type="evidence" value="ECO:0007669"/>
    <property type="project" value="TreeGrafter"/>
</dbReference>
<keyword evidence="2" id="KW-0560">Oxidoreductase</keyword>
<dbReference type="InterPro" id="IPR037099">
    <property type="entry name" value="Fum_R/Succ_DH_flav-like_C_sf"/>
</dbReference>
<dbReference type="GO" id="GO:0005886">
    <property type="term" value="C:plasma membrane"/>
    <property type="evidence" value="ECO:0007669"/>
    <property type="project" value="TreeGrafter"/>
</dbReference>
<evidence type="ECO:0000313" key="5">
    <source>
        <dbReference type="EMBL" id="MSD14670.1"/>
    </source>
</evidence>
<dbReference type="GO" id="GO:0009055">
    <property type="term" value="F:electron transfer activity"/>
    <property type="evidence" value="ECO:0007669"/>
    <property type="project" value="TreeGrafter"/>
</dbReference>
<dbReference type="InterPro" id="IPR036188">
    <property type="entry name" value="FAD/NAD-bd_sf"/>
</dbReference>
<feature type="domain" description="FAD-dependent oxidoreductase 2 FAD-binding" evidence="3">
    <location>
        <begin position="14"/>
        <end position="227"/>
    </location>
</feature>
<evidence type="ECO:0000256" key="2">
    <source>
        <dbReference type="ARBA" id="ARBA00023002"/>
    </source>
</evidence>
<dbReference type="InterPro" id="IPR003953">
    <property type="entry name" value="FAD-dep_OxRdtase_2_FAD-bd"/>
</dbReference>
<dbReference type="PIRSF" id="PIRSF000171">
    <property type="entry name" value="SDHA_APRA_LASPO"/>
    <property type="match status" value="1"/>
</dbReference>
<comment type="caution">
    <text evidence="5">The sequence shown here is derived from an EMBL/GenBank/DDBJ whole genome shotgun (WGS) entry which is preliminary data.</text>
</comment>
<sequence>MSDVREYGEVYTSDILIVGGGVAGLTAAIQIKEKDPRLNVLVIDKGTIGWSGQGTKAGNGIRALRKEPDALIKAMMYQVHAHTEYLNDQEFLMKYLKVQRDNVEIIQKYGVKTSVDADGNVTYFDMVPGMDCAGIEININASLRKYALKVGVRLLSRVNVFELLTSASGRVIGAIGFDMDEGKCKIFQAKEVGLATQGCHFKKIGLEFMGYGTGVGAAYRVGAVMANTEFSTQTDVVFKKTNTPIYGGFNLVYNQKGENVTRKYCGPNPIYEVSTELVMGMQKEIELGNGPLWCDLEHPDEIRAIFGGQGHKLIMRMLDDKMKWEEHVFKKTIRSFGDVGMTPEMTIKMVLQVEPIKVDTDYKTNVEGLWAIGKITGQGCGYFGWTRGDGLGNATTSAIMAAPSMVTYAQTHEMEELDPVQVAALKEKIYAPLHRNSDHKPKEIFDRIERYIFQTDKMIIKTDESIQSCLDEVEEMKKLIPQLTANDPHTLAKCLEAADTVLCLEMVFRAARERKESRGQMYPHYRVEYPNMDNEHGLYWLNLRQGKDGEMEVFKEEIPLWRYPIRPQGYQIPEGHKEEFYVEENPLAEPFIEAQKAMAAAMQQK</sequence>
<dbReference type="Pfam" id="PF02910">
    <property type="entry name" value="Succ_DH_flav_C"/>
    <property type="match status" value="1"/>
</dbReference>